<reference evidence="1" key="2">
    <citation type="submission" date="2018-05" db="EMBL/GenBank/DDBJ databases">
        <title>OpunRS2 (Oryza punctata Reference Sequence Version 2).</title>
        <authorList>
            <person name="Zhang J."/>
            <person name="Kudrna D."/>
            <person name="Lee S."/>
            <person name="Talag J."/>
            <person name="Welchert J."/>
            <person name="Wing R.A."/>
        </authorList>
    </citation>
    <scope>NUCLEOTIDE SEQUENCE [LARGE SCALE GENOMIC DNA]</scope>
</reference>
<dbReference type="STRING" id="4537.A0A0E0MFW7"/>
<dbReference type="EnsemblPlants" id="OPUNC11G12740.1">
    <property type="protein sequence ID" value="OPUNC11G12740.1"/>
    <property type="gene ID" value="OPUNC11G12740"/>
</dbReference>
<organism evidence="1">
    <name type="scientific">Oryza punctata</name>
    <name type="common">Red rice</name>
    <dbReference type="NCBI Taxonomy" id="4537"/>
    <lineage>
        <taxon>Eukaryota</taxon>
        <taxon>Viridiplantae</taxon>
        <taxon>Streptophyta</taxon>
        <taxon>Embryophyta</taxon>
        <taxon>Tracheophyta</taxon>
        <taxon>Spermatophyta</taxon>
        <taxon>Magnoliopsida</taxon>
        <taxon>Liliopsida</taxon>
        <taxon>Poales</taxon>
        <taxon>Poaceae</taxon>
        <taxon>BOP clade</taxon>
        <taxon>Oryzoideae</taxon>
        <taxon>Oryzeae</taxon>
        <taxon>Oryzinae</taxon>
        <taxon>Oryza</taxon>
    </lineage>
</organism>
<protein>
    <recommendedName>
        <fullName evidence="3">Zinc finger GRF-type domain-containing protein</fullName>
    </recommendedName>
</protein>
<dbReference type="Proteomes" id="UP000026962">
    <property type="component" value="Chromosome 11"/>
</dbReference>
<name>A0A0E0MFW7_ORYPU</name>
<dbReference type="HOGENOM" id="CLU_2577972_0_0_1"/>
<dbReference type="AlphaFoldDB" id="A0A0E0MFW7"/>
<proteinExistence type="predicted"/>
<keyword evidence="2" id="KW-1185">Reference proteome</keyword>
<reference evidence="1" key="1">
    <citation type="submission" date="2015-04" db="UniProtKB">
        <authorList>
            <consortium name="EnsemblPlants"/>
        </authorList>
    </citation>
    <scope>IDENTIFICATION</scope>
</reference>
<dbReference type="Gramene" id="OPUNC11G12740.1">
    <property type="protein sequence ID" value="OPUNC11G12740.1"/>
    <property type="gene ID" value="OPUNC11G12740"/>
</dbReference>
<evidence type="ECO:0008006" key="3">
    <source>
        <dbReference type="Google" id="ProtNLM"/>
    </source>
</evidence>
<evidence type="ECO:0000313" key="1">
    <source>
        <dbReference type="EnsemblPlants" id="OPUNC11G12740.1"/>
    </source>
</evidence>
<sequence length="81" mass="8418">MVHGWLATAVAGACCGGGGGGSGSAHPLLPLRRGELGEGVVRKPGQTQGRRFFGCGRWTPTRGAVCNYHVWDEAAPLTRVT</sequence>
<accession>A0A0E0MFW7</accession>
<evidence type="ECO:0000313" key="2">
    <source>
        <dbReference type="Proteomes" id="UP000026962"/>
    </source>
</evidence>